<evidence type="ECO:0000259" key="4">
    <source>
        <dbReference type="PROSITE" id="PS50995"/>
    </source>
</evidence>
<keyword evidence="2" id="KW-0238">DNA-binding</keyword>
<dbReference type="GO" id="GO:0003677">
    <property type="term" value="F:DNA binding"/>
    <property type="evidence" value="ECO:0007669"/>
    <property type="project" value="UniProtKB-KW"/>
</dbReference>
<evidence type="ECO:0000313" key="6">
    <source>
        <dbReference type="Proteomes" id="UP000266177"/>
    </source>
</evidence>
<dbReference type="Pfam" id="PF01047">
    <property type="entry name" value="MarR"/>
    <property type="match status" value="1"/>
</dbReference>
<evidence type="ECO:0000256" key="2">
    <source>
        <dbReference type="ARBA" id="ARBA00023125"/>
    </source>
</evidence>
<dbReference type="Gene3D" id="1.10.10.10">
    <property type="entry name" value="Winged helix-like DNA-binding domain superfamily/Winged helix DNA-binding domain"/>
    <property type="match status" value="1"/>
</dbReference>
<dbReference type="Proteomes" id="UP000266177">
    <property type="component" value="Unassembled WGS sequence"/>
</dbReference>
<reference evidence="5 6" key="1">
    <citation type="submission" date="2018-09" db="EMBL/GenBank/DDBJ databases">
        <title>Paenibacillus SK2017-BO5.</title>
        <authorList>
            <person name="Piskunova J.V."/>
            <person name="Dubiley S.A."/>
            <person name="Severinov K.V."/>
        </authorList>
    </citation>
    <scope>NUCLEOTIDE SEQUENCE [LARGE SCALE GENOMIC DNA]</scope>
    <source>
        <strain evidence="5 6">BO5</strain>
    </source>
</reference>
<dbReference type="SMART" id="SM00347">
    <property type="entry name" value="HTH_MARR"/>
    <property type="match status" value="1"/>
</dbReference>
<dbReference type="AlphaFoldDB" id="A0A3A3GSH9"/>
<dbReference type="PROSITE" id="PS50995">
    <property type="entry name" value="HTH_MARR_2"/>
    <property type="match status" value="1"/>
</dbReference>
<name>A0A3A3GSH9_PANTH</name>
<accession>A0A3A3GSH9</accession>
<gene>
    <name evidence="5" type="ORF">DQX05_26100</name>
</gene>
<dbReference type="RefSeq" id="WP_119796240.1">
    <property type="nucleotide sequence ID" value="NZ_QYZD01000039.1"/>
</dbReference>
<dbReference type="GO" id="GO:0003700">
    <property type="term" value="F:DNA-binding transcription factor activity"/>
    <property type="evidence" value="ECO:0007669"/>
    <property type="project" value="InterPro"/>
</dbReference>
<protein>
    <submittedName>
        <fullName evidence="5">MarR family transcriptional regulator</fullName>
    </submittedName>
</protein>
<dbReference type="InterPro" id="IPR052067">
    <property type="entry name" value="Metal_resp_HTH_trans_reg"/>
</dbReference>
<dbReference type="SUPFAM" id="SSF46785">
    <property type="entry name" value="Winged helix' DNA-binding domain"/>
    <property type="match status" value="1"/>
</dbReference>
<dbReference type="OrthoDB" id="5358347at2"/>
<dbReference type="InterPro" id="IPR036388">
    <property type="entry name" value="WH-like_DNA-bd_sf"/>
</dbReference>
<dbReference type="PANTHER" id="PTHR35790:SF4">
    <property type="entry name" value="HTH-TYPE TRANSCRIPTIONAL REGULATOR PCHR"/>
    <property type="match status" value="1"/>
</dbReference>
<dbReference type="InterPro" id="IPR000835">
    <property type="entry name" value="HTH_MarR-typ"/>
</dbReference>
<evidence type="ECO:0000313" key="5">
    <source>
        <dbReference type="EMBL" id="RJG19140.1"/>
    </source>
</evidence>
<sequence length="167" mass="20122">MEHFNQVKKQIYELRWKMMHLLEQEESWEIAAFRKKALEEGLREGSYNFSMIHVIDCIGRYEPINTTSIADKMELSKASITKMTSKLFDEGFVKRTQLNDNKKEVYFRLTPRGRRLFDLHEHLHQVEQNCFLRFLDRYTPEQLDCIKEFSRDLVEYYEQKLTEGVEG</sequence>
<comment type="caution">
    <text evidence="5">The sequence shown here is derived from an EMBL/GenBank/DDBJ whole genome shotgun (WGS) entry which is preliminary data.</text>
</comment>
<proteinExistence type="predicted"/>
<dbReference type="PANTHER" id="PTHR35790">
    <property type="entry name" value="HTH-TYPE TRANSCRIPTIONAL REGULATOR PCHR"/>
    <property type="match status" value="1"/>
</dbReference>
<evidence type="ECO:0000256" key="1">
    <source>
        <dbReference type="ARBA" id="ARBA00023015"/>
    </source>
</evidence>
<evidence type="ECO:0000256" key="3">
    <source>
        <dbReference type="ARBA" id="ARBA00023163"/>
    </source>
</evidence>
<feature type="domain" description="HTH marR-type" evidence="4">
    <location>
        <begin position="11"/>
        <end position="155"/>
    </location>
</feature>
<keyword evidence="1" id="KW-0805">Transcription regulation</keyword>
<dbReference type="EMBL" id="QYZD01000039">
    <property type="protein sequence ID" value="RJG19140.1"/>
    <property type="molecule type" value="Genomic_DNA"/>
</dbReference>
<keyword evidence="3" id="KW-0804">Transcription</keyword>
<organism evidence="5 6">
    <name type="scientific">Paenibacillus thiaminolyticus</name>
    <name type="common">Bacillus thiaminolyticus</name>
    <dbReference type="NCBI Taxonomy" id="49283"/>
    <lineage>
        <taxon>Bacteria</taxon>
        <taxon>Bacillati</taxon>
        <taxon>Bacillota</taxon>
        <taxon>Bacilli</taxon>
        <taxon>Bacillales</taxon>
        <taxon>Paenibacillaceae</taxon>
        <taxon>Paenibacillus</taxon>
    </lineage>
</organism>
<dbReference type="InterPro" id="IPR036390">
    <property type="entry name" value="WH_DNA-bd_sf"/>
</dbReference>